<keyword evidence="6" id="KW-0804">Transcription</keyword>
<evidence type="ECO:0000313" key="14">
    <source>
        <dbReference type="Proteomes" id="UP000030711"/>
    </source>
</evidence>
<dbReference type="PROSITE" id="PS00434">
    <property type="entry name" value="HSF_DOMAIN"/>
    <property type="match status" value="1"/>
</dbReference>
<organism evidence="13">
    <name type="scientific">Eucalyptus grandis</name>
    <name type="common">Flooded gum</name>
    <dbReference type="NCBI Taxonomy" id="71139"/>
    <lineage>
        <taxon>Eukaryota</taxon>
        <taxon>Viridiplantae</taxon>
        <taxon>Streptophyta</taxon>
        <taxon>Embryophyta</taxon>
        <taxon>Tracheophyta</taxon>
        <taxon>Spermatophyta</taxon>
        <taxon>Magnoliopsida</taxon>
        <taxon>eudicotyledons</taxon>
        <taxon>Gunneridae</taxon>
        <taxon>Pentapetalae</taxon>
        <taxon>rosids</taxon>
        <taxon>malvids</taxon>
        <taxon>Myrtales</taxon>
        <taxon>Myrtaceae</taxon>
        <taxon>Myrtoideae</taxon>
        <taxon>Eucalypteae</taxon>
        <taxon>Eucalyptus</taxon>
    </lineage>
</organism>
<evidence type="ECO:0000256" key="3">
    <source>
        <dbReference type="ARBA" id="ARBA00023015"/>
    </source>
</evidence>
<comment type="subcellular location">
    <subcellularLocation>
        <location evidence="1">Nucleus</location>
    </subcellularLocation>
</comment>
<evidence type="ECO:0000313" key="12">
    <source>
        <dbReference type="EMBL" id="KAK2632612.1"/>
    </source>
</evidence>
<dbReference type="GO" id="GO:0034605">
    <property type="term" value="P:cellular response to heat"/>
    <property type="evidence" value="ECO:0000318"/>
    <property type="project" value="GO_Central"/>
</dbReference>
<dbReference type="AlphaFoldDB" id="A0A058ZUM7"/>
<dbReference type="InterPro" id="IPR036388">
    <property type="entry name" value="WH-like_DNA-bd_sf"/>
</dbReference>
<evidence type="ECO:0000256" key="4">
    <source>
        <dbReference type="ARBA" id="ARBA00023016"/>
    </source>
</evidence>
<name>A0A058ZUM7_EUCGR</name>
<keyword evidence="5" id="KW-0238">DNA-binding</keyword>
<dbReference type="InterPro" id="IPR000232">
    <property type="entry name" value="HSF_DNA-bd"/>
</dbReference>
<feature type="domain" description="HSF-type DNA-binding" evidence="11">
    <location>
        <begin position="225"/>
        <end position="249"/>
    </location>
</feature>
<feature type="region of interest" description="Disordered" evidence="10">
    <location>
        <begin position="56"/>
        <end position="81"/>
    </location>
</feature>
<dbReference type="PRINTS" id="PR00056">
    <property type="entry name" value="HSFDOMAIN"/>
</dbReference>
<evidence type="ECO:0000256" key="10">
    <source>
        <dbReference type="SAM" id="MobiDB-lite"/>
    </source>
</evidence>
<dbReference type="EMBL" id="KK198932">
    <property type="protein sequence ID" value="KCW45071.1"/>
    <property type="molecule type" value="Genomic_DNA"/>
</dbReference>
<dbReference type="PANTHER" id="PTHR10015">
    <property type="entry name" value="HEAT SHOCK TRANSCRIPTION FACTOR"/>
    <property type="match status" value="1"/>
</dbReference>
<dbReference type="eggNOG" id="KOG0627">
    <property type="taxonomic scope" value="Eukaryota"/>
</dbReference>
<reference evidence="12" key="2">
    <citation type="journal article" date="2014" name="Nature">
        <title>The genome of Eucalyptus grandis.</title>
        <authorList>
            <person name="Myburg A.A."/>
            <person name="Grattapaglia D."/>
            <person name="Tuskan G.A."/>
            <person name="Hellsten U."/>
            <person name="Hayes R.D."/>
            <person name="Grimwood J."/>
            <person name="Jenkins J."/>
            <person name="Lindquist E."/>
            <person name="Tice H."/>
            <person name="Bauer D."/>
            <person name="Goodstein D.M."/>
            <person name="Dubchak I."/>
            <person name="Poliakov A."/>
            <person name="Mizrachi E."/>
            <person name="Kullan A.R."/>
            <person name="Hussey S.G."/>
            <person name="Pinard D."/>
            <person name="van der Merwe K."/>
            <person name="Singh P."/>
            <person name="van Jaarsveld I."/>
            <person name="Silva-Junior O.B."/>
            <person name="Togawa R.C."/>
            <person name="Pappas M.R."/>
            <person name="Faria D.A."/>
            <person name="Sansaloni C.P."/>
            <person name="Petroli C.D."/>
            <person name="Yang X."/>
            <person name="Ranjan P."/>
            <person name="Tschaplinski T.J."/>
            <person name="Ye C.Y."/>
            <person name="Li T."/>
            <person name="Sterck L."/>
            <person name="Vanneste K."/>
            <person name="Murat F."/>
            <person name="Soler M."/>
            <person name="Clemente H.S."/>
            <person name="Saidi N."/>
            <person name="Cassan-Wang H."/>
            <person name="Dunand C."/>
            <person name="Hefer C.A."/>
            <person name="Bornberg-Bauer E."/>
            <person name="Kersting A.R."/>
            <person name="Vining K."/>
            <person name="Amarasinghe V."/>
            <person name="Ranik M."/>
            <person name="Naithani S."/>
            <person name="Elser J."/>
            <person name="Boyd A.E."/>
            <person name="Liston A."/>
            <person name="Spatafora J.W."/>
            <person name="Dharmwardhana P."/>
            <person name="Raja R."/>
            <person name="Sullivan C."/>
            <person name="Romanel E."/>
            <person name="Alves-Ferreira M."/>
            <person name="Kulheim C."/>
            <person name="Foley W."/>
            <person name="Carocha V."/>
            <person name="Paiva J."/>
            <person name="Kudrna D."/>
            <person name="Brommonschenkel S.H."/>
            <person name="Pasquali G."/>
            <person name="Byrne M."/>
            <person name="Rigault P."/>
            <person name="Tibbits J."/>
            <person name="Spokevicius A."/>
            <person name="Jones R.C."/>
            <person name="Steane D.A."/>
            <person name="Vaillancourt R.E."/>
            <person name="Potts B.M."/>
            <person name="Joubert F."/>
            <person name="Barry K."/>
            <person name="Pappas G.J."/>
            <person name="Strauss S.H."/>
            <person name="Jaiswal P."/>
            <person name="Grima-Pettenati J."/>
            <person name="Salse J."/>
            <person name="Van de Peer Y."/>
            <person name="Rokhsar D.S."/>
            <person name="Schmutz J."/>
        </authorList>
    </citation>
    <scope>NUCLEOTIDE SEQUENCE</scope>
    <source>
        <tissue evidence="12">Leaf extractions</tissue>
    </source>
</reference>
<evidence type="ECO:0000259" key="11">
    <source>
        <dbReference type="PROSITE" id="PS00434"/>
    </source>
</evidence>
<keyword evidence="4" id="KW-0346">Stress response</keyword>
<dbReference type="EMBL" id="MU848416">
    <property type="protein sequence ID" value="KAK2632612.1"/>
    <property type="molecule type" value="Genomic_DNA"/>
</dbReference>
<evidence type="ECO:0000256" key="7">
    <source>
        <dbReference type="ARBA" id="ARBA00023242"/>
    </source>
</evidence>
<keyword evidence="3" id="KW-0805">Transcription regulation</keyword>
<sequence length="530" mass="59378">MTAFHGGSCGCSPGRANGSCPWFSETFFRDSSLELEKAKTFARSWEEIPSFAVLDGGDHGEIGSRSPLYPELSPNDSSRSQSKARESELGCCGLLSHSGPLPQVAIGDGKIEAGPPLHSCLTRPELCSALAMQAVKIKEELEKEKVATTADPRDAAILSPSCSWPAAEYDMAKPMEDLGVVGPTPFLRKTYEMVSNPGTDPVVSWGLSQDSFVVWDQQQFSKEVLPRYFKHSNFSSFIRQLNTYGFRKINPDRWEFANQVFQKGKKHLLKNIKRRRNLNKHRKKSSSTVTSDYQKAEKEAELKMLKKDQEALKTKILKLREEQDNLQHEIKQVAEGVRHADCRNQHLFLFLIKAVKSPNFILNLTLKKKQKRDLETCESSKKRELLGPDAEATKCLLEAMDHMIQSPKVDCLKISDDLAQMERRPNSVVPEHFGTFQMHNPRPSMDGEDFRVAQGQTPNQMTGASSSDLSSVFQGISEKLLKEDVVIGADADNIEVEDHLTLNDTGIYLELESLIDGTGTQVNSWSKRED</sequence>
<dbReference type="Gramene" id="KCW45071">
    <property type="protein sequence ID" value="KCW45071"/>
    <property type="gene ID" value="EUGRSUZ_L01331"/>
</dbReference>
<accession>A0A058ZUM7</accession>
<reference evidence="13" key="1">
    <citation type="submission" date="2013-07" db="EMBL/GenBank/DDBJ databases">
        <title>The genome of Eucalyptus grandis.</title>
        <authorList>
            <person name="Schmutz J."/>
            <person name="Hayes R."/>
            <person name="Myburg A."/>
            <person name="Tuskan G."/>
            <person name="Grattapaglia D."/>
            <person name="Rokhsar D.S."/>
        </authorList>
    </citation>
    <scope>NUCLEOTIDE SEQUENCE</scope>
    <source>
        <tissue evidence="13">Leaf extractions</tissue>
    </source>
</reference>
<keyword evidence="7" id="KW-0539">Nucleus</keyword>
<dbReference type="SMR" id="A0A058ZUM7"/>
<evidence type="ECO:0000256" key="8">
    <source>
        <dbReference type="ARBA" id="ARBA00061350"/>
    </source>
</evidence>
<evidence type="ECO:0000256" key="2">
    <source>
        <dbReference type="ARBA" id="ARBA00022553"/>
    </source>
</evidence>
<keyword evidence="2" id="KW-0597">Phosphoprotein</keyword>
<dbReference type="GO" id="GO:0043565">
    <property type="term" value="F:sequence-specific DNA binding"/>
    <property type="evidence" value="ECO:0007669"/>
    <property type="project" value="InterPro"/>
</dbReference>
<evidence type="ECO:0000256" key="1">
    <source>
        <dbReference type="ARBA" id="ARBA00004123"/>
    </source>
</evidence>
<evidence type="ECO:0000313" key="13">
    <source>
        <dbReference type="EMBL" id="KCW45071.1"/>
    </source>
</evidence>
<protein>
    <recommendedName>
        <fullName evidence="11">HSF-type DNA-binding domain-containing protein</fullName>
    </recommendedName>
</protein>
<feature type="coiled-coil region" evidence="9">
    <location>
        <begin position="295"/>
        <end position="336"/>
    </location>
</feature>
<dbReference type="Pfam" id="PF00447">
    <property type="entry name" value="HSF_DNA-bind"/>
    <property type="match status" value="1"/>
</dbReference>
<dbReference type="GO" id="GO:0005634">
    <property type="term" value="C:nucleus"/>
    <property type="evidence" value="ECO:0000318"/>
    <property type="project" value="GO_Central"/>
</dbReference>
<keyword evidence="9" id="KW-0175">Coiled coil</keyword>
<evidence type="ECO:0000256" key="9">
    <source>
        <dbReference type="SAM" id="Coils"/>
    </source>
</evidence>
<dbReference type="SUPFAM" id="SSF46785">
    <property type="entry name" value="Winged helix' DNA-binding domain"/>
    <property type="match status" value="1"/>
</dbReference>
<dbReference type="Gene3D" id="1.10.10.10">
    <property type="entry name" value="Winged helix-like DNA-binding domain superfamily/Winged helix DNA-binding domain"/>
    <property type="match status" value="1"/>
</dbReference>
<comment type="similarity">
    <text evidence="8">Belongs to the HSF family. Class A subfamily.</text>
</comment>
<gene>
    <name evidence="13" type="ORF">EUGRSUZ_L01331</name>
</gene>
<dbReference type="FunCoup" id="A0A058ZUM7">
    <property type="interactions" value="7"/>
</dbReference>
<reference evidence="12" key="3">
    <citation type="submission" date="2023-04" db="EMBL/GenBank/DDBJ databases">
        <title>WGS assembly of Eucalyptus grandis.</title>
        <authorList>
            <person name="Myburg A."/>
            <person name="Grattapaglia D."/>
            <person name="Tuskan G."/>
            <person name="Hellsten U."/>
            <person name="Hayes R."/>
            <person name="Grimwood J."/>
            <person name="Jenkins J."/>
            <person name="Lindquist E."/>
            <person name="Tice H."/>
            <person name="Bauer D."/>
            <person name="Goodstein D."/>
            <person name="Dubchak I."/>
            <person name="Poliakov A."/>
            <person name="Mizrachi E."/>
            <person name="Kullan A."/>
            <person name="Hussey S."/>
            <person name="Pinard D."/>
            <person name="Van D."/>
            <person name="Singh P."/>
            <person name="Van J."/>
            <person name="Silva-Junior O."/>
            <person name="Togawa R."/>
            <person name="Pappas M."/>
            <person name="Faria D."/>
            <person name="Sansaloni C."/>
            <person name="Petroli C."/>
            <person name="Yang X."/>
            <person name="Ranjan P."/>
            <person name="Tschaplinski T."/>
            <person name="Ye C."/>
            <person name="Li T."/>
            <person name="Sterck L."/>
            <person name="Vanneste K."/>
            <person name="Murat F."/>
            <person name="Soler M."/>
            <person name="Clemente H."/>
            <person name="Saidi N."/>
            <person name="Cassan-Wang H."/>
            <person name="Dunand C."/>
            <person name="Hefer C."/>
            <person name="Bornberg-Bauer E."/>
            <person name="Kersting A."/>
            <person name="Vining K."/>
            <person name="Amarasinghe V."/>
            <person name="Ranik M."/>
            <person name="Naithani S."/>
            <person name="Elser J."/>
            <person name="Boyd A."/>
            <person name="Liston A."/>
            <person name="Spatafora J."/>
            <person name="Dharmwardhana P."/>
            <person name="Raja R."/>
            <person name="Sullivan C."/>
            <person name="Romanel E."/>
            <person name="Alves-Ferreira M."/>
            <person name="Kulheim C."/>
            <person name="Foley W."/>
            <person name="Carocha V."/>
            <person name="Paiva J."/>
            <person name="Kudrna D."/>
            <person name="Brommonschenkel S."/>
            <person name="Pasquali G."/>
            <person name="Byrne M."/>
            <person name="Rigault P."/>
            <person name="Tibbits J."/>
            <person name="Spokevicius A."/>
            <person name="Jones R."/>
            <person name="Steane D."/>
            <person name="Vaillancourt R."/>
            <person name="Potts B."/>
            <person name="Joubert F."/>
            <person name="Barry K."/>
            <person name="Pappas G."/>
            <person name="Strauss S."/>
            <person name="Jaiswal P."/>
            <person name="Grima-Pettenati J."/>
            <person name="Salse J."/>
            <person name="Van D."/>
            <person name="Rokhsar D."/>
            <person name="Schmutz J."/>
        </authorList>
    </citation>
    <scope>NUCLEOTIDE SEQUENCE</scope>
    <source>
        <tissue evidence="12">Leaf extractions</tissue>
    </source>
</reference>
<proteinExistence type="inferred from homology"/>
<dbReference type="FunFam" id="1.10.10.10:FF:000057">
    <property type="entry name" value="Heat shock transcription factor 1"/>
    <property type="match status" value="1"/>
</dbReference>
<dbReference type="SMART" id="SM00415">
    <property type="entry name" value="HSF"/>
    <property type="match status" value="1"/>
</dbReference>
<dbReference type="InterPro" id="IPR036390">
    <property type="entry name" value="WH_DNA-bd_sf"/>
</dbReference>
<dbReference type="GO" id="GO:0003700">
    <property type="term" value="F:DNA-binding transcription factor activity"/>
    <property type="evidence" value="ECO:0000318"/>
    <property type="project" value="GO_Central"/>
</dbReference>
<evidence type="ECO:0000256" key="5">
    <source>
        <dbReference type="ARBA" id="ARBA00023125"/>
    </source>
</evidence>
<evidence type="ECO:0000256" key="6">
    <source>
        <dbReference type="ARBA" id="ARBA00023163"/>
    </source>
</evidence>
<reference evidence="12" key="4">
    <citation type="submission" date="2023-07" db="EMBL/GenBank/DDBJ databases">
        <authorList>
            <person name="Myburg A.A."/>
            <person name="Grattapaglia D."/>
            <person name="Tuskan G.A."/>
            <person name="Hellsten U."/>
            <person name="Hayes R.D."/>
            <person name="Grimwood J."/>
            <person name="Jenkins J."/>
            <person name="Lindquist E."/>
            <person name="Tice H."/>
            <person name="Bauer D."/>
            <person name="Goodstein D.M."/>
            <person name="Dubchak I."/>
            <person name="Poliakov A."/>
            <person name="Mizrachi E."/>
            <person name="Kullan A.R."/>
            <person name="Hussey S.G."/>
            <person name="Pinard D."/>
            <person name="Van D.M."/>
            <person name="Singh P."/>
            <person name="Van J.I."/>
            <person name="Silva-Junior O.B."/>
            <person name="Togawa R.C."/>
            <person name="Pappas M.R."/>
            <person name="Faria D.A."/>
            <person name="Sansaloni C.P."/>
            <person name="Petroli C.D."/>
            <person name="Yang X."/>
            <person name="Ranjan P."/>
            <person name="Tschaplinski T.J."/>
            <person name="Ye C.Y."/>
            <person name="Li T."/>
            <person name="Sterck L."/>
            <person name="Vanneste K."/>
            <person name="Murat F."/>
            <person name="Soler M."/>
            <person name="Clemente H.S."/>
            <person name="Saidi N."/>
            <person name="Cassan-Wang H."/>
            <person name="Dunand C."/>
            <person name="Hefer C.A."/>
            <person name="Bornberg-Bauer E."/>
            <person name="Kersting A.R."/>
            <person name="Vining K."/>
            <person name="Amarasinghe V."/>
            <person name="Ranik M."/>
            <person name="Naithani S."/>
            <person name="Elser J."/>
            <person name="Boyd A.E."/>
            <person name="Liston A."/>
            <person name="Spatafora J.W."/>
            <person name="Dharmwardhana P."/>
            <person name="Raja R."/>
            <person name="Sullivan C."/>
            <person name="Romanel E."/>
            <person name="Alves-Ferreira M."/>
            <person name="Kulheim C."/>
            <person name="Foley W."/>
            <person name="Carocha V."/>
            <person name="Paiva J."/>
            <person name="Kudrna D."/>
            <person name="Brommonschenkel S.H."/>
            <person name="Pasquali G."/>
            <person name="Byrne M."/>
            <person name="Rigault P."/>
            <person name="Tibbits J."/>
            <person name="Spokevicius A."/>
            <person name="Jones R.C."/>
            <person name="Steane D.A."/>
            <person name="Vaillancourt R.E."/>
            <person name="Potts B.M."/>
            <person name="Joubert F."/>
            <person name="Barry K."/>
            <person name="Pappas G.J."/>
            <person name="Strauss S.H."/>
            <person name="Jaiswal P."/>
            <person name="Grima-Pettenati J."/>
            <person name="Salse J."/>
            <person name="Van D.P."/>
            <person name="Rokhsar D.S."/>
            <person name="Schmutz J."/>
        </authorList>
    </citation>
    <scope>NUCLEOTIDE SEQUENCE</scope>
    <source>
        <tissue evidence="12">Leaf extractions</tissue>
    </source>
</reference>
<keyword evidence="14" id="KW-1185">Reference proteome</keyword>
<dbReference type="Proteomes" id="UP000030711">
    <property type="component" value="Unassembled WGS sequence"/>
</dbReference>
<dbReference type="PANTHER" id="PTHR10015:SF298">
    <property type="entry name" value="HEAT STRESS TRANSCRIPTION FACTOR A-9"/>
    <property type="match status" value="1"/>
</dbReference>
<dbReference type="InParanoid" id="A0A058ZUM7"/>